<reference evidence="2 3" key="1">
    <citation type="submission" date="2019-08" db="EMBL/GenBank/DDBJ databases">
        <title>Phlebobacter frassis gen. nov. sp. nov., a new member of family Sphingobacteriaceae isolated from sand fly rearing media.</title>
        <authorList>
            <person name="Kakumanu M.L."/>
            <person name="Marayati B.F."/>
            <person name="Wada-Katsumata A."/>
            <person name="Wasserberg G."/>
            <person name="Schal C."/>
            <person name="Apperson C.S."/>
            <person name="Ponnusamy L."/>
        </authorList>
    </citation>
    <scope>NUCLEOTIDE SEQUENCE [LARGE SCALE GENOMIC DNA]</scope>
    <source>
        <strain evidence="2 3">SSI9</strain>
    </source>
</reference>
<sequence length="111" mass="12240">MKQKWSAQEILTENDYRRAQMAQKGTNNDDNGVSNPDGSVVSADGNVMSLGRRVTSTSAEIILLPYLMKLPAIFFASAYGTIIPLPKTNVLSYAKVILMRRSLFSPGKEIM</sequence>
<dbReference type="RefSeq" id="WP_148919417.1">
    <property type="nucleotide sequence ID" value="NZ_VTAV01000007.1"/>
</dbReference>
<evidence type="ECO:0000313" key="3">
    <source>
        <dbReference type="Proteomes" id="UP000322362"/>
    </source>
</evidence>
<accession>A0A5D4H3Y8</accession>
<protein>
    <submittedName>
        <fullName evidence="2">Uncharacterized protein</fullName>
    </submittedName>
</protein>
<evidence type="ECO:0000313" key="2">
    <source>
        <dbReference type="EMBL" id="TYR35751.1"/>
    </source>
</evidence>
<dbReference type="EMBL" id="VTAV01000007">
    <property type="protein sequence ID" value="TYR35751.1"/>
    <property type="molecule type" value="Genomic_DNA"/>
</dbReference>
<feature type="compositionally biased region" description="Polar residues" evidence="1">
    <location>
        <begin position="23"/>
        <end position="37"/>
    </location>
</feature>
<dbReference type="Proteomes" id="UP000322362">
    <property type="component" value="Unassembled WGS sequence"/>
</dbReference>
<evidence type="ECO:0000256" key="1">
    <source>
        <dbReference type="SAM" id="MobiDB-lite"/>
    </source>
</evidence>
<organism evidence="2 3">
    <name type="scientific">Sphingobacterium phlebotomi</name>
    <dbReference type="NCBI Taxonomy" id="2605433"/>
    <lineage>
        <taxon>Bacteria</taxon>
        <taxon>Pseudomonadati</taxon>
        <taxon>Bacteroidota</taxon>
        <taxon>Sphingobacteriia</taxon>
        <taxon>Sphingobacteriales</taxon>
        <taxon>Sphingobacteriaceae</taxon>
        <taxon>Sphingobacterium</taxon>
    </lineage>
</organism>
<keyword evidence="3" id="KW-1185">Reference proteome</keyword>
<dbReference type="AlphaFoldDB" id="A0A5D4H3Y8"/>
<gene>
    <name evidence="2" type="ORF">FXV77_11750</name>
</gene>
<proteinExistence type="predicted"/>
<feature type="region of interest" description="Disordered" evidence="1">
    <location>
        <begin position="19"/>
        <end position="39"/>
    </location>
</feature>
<comment type="caution">
    <text evidence="2">The sequence shown here is derived from an EMBL/GenBank/DDBJ whole genome shotgun (WGS) entry which is preliminary data.</text>
</comment>
<name>A0A5D4H3Y8_9SPHI</name>